<dbReference type="Gene3D" id="3.30.1360.20">
    <property type="entry name" value="Transcriptional coactivator/pterin dehydratase"/>
    <property type="match status" value="1"/>
</dbReference>
<proteinExistence type="inferred from homology"/>
<dbReference type="InterPro" id="IPR001533">
    <property type="entry name" value="Pterin_deHydtase"/>
</dbReference>
<dbReference type="NCBIfam" id="NF002017">
    <property type="entry name" value="PRK00823.1-2"/>
    <property type="match status" value="1"/>
</dbReference>
<evidence type="ECO:0000256" key="3">
    <source>
        <dbReference type="ARBA" id="ARBA00013252"/>
    </source>
</evidence>
<reference evidence="6 7" key="1">
    <citation type="journal article" date="2024" name="Nat. Commun.">
        <title>Phylogenomics reveals the evolutionary origins of lichenization in chlorophyte algae.</title>
        <authorList>
            <person name="Puginier C."/>
            <person name="Libourel C."/>
            <person name="Otte J."/>
            <person name="Skaloud P."/>
            <person name="Haon M."/>
            <person name="Grisel S."/>
            <person name="Petersen M."/>
            <person name="Berrin J.G."/>
            <person name="Delaux P.M."/>
            <person name="Dal Grande F."/>
            <person name="Keller J."/>
        </authorList>
    </citation>
    <scope>NUCLEOTIDE SEQUENCE [LARGE SCALE GENOMIC DNA]</scope>
    <source>
        <strain evidence="6 7">SAG 2036</strain>
    </source>
</reference>
<dbReference type="EC" id="4.2.1.96" evidence="3"/>
<comment type="similarity">
    <text evidence="2">Belongs to the pterin-4-alpha-carbinolamine dehydratase family.</text>
</comment>
<evidence type="ECO:0000256" key="1">
    <source>
        <dbReference type="ARBA" id="ARBA00001554"/>
    </source>
</evidence>
<evidence type="ECO:0000256" key="5">
    <source>
        <dbReference type="ARBA" id="ARBA00030497"/>
    </source>
</evidence>
<dbReference type="PANTHER" id="PTHR12599:SF0">
    <property type="entry name" value="PTERIN-4-ALPHA-CARBINOLAMINE DEHYDRATASE"/>
    <property type="match status" value="1"/>
</dbReference>
<dbReference type="AlphaFoldDB" id="A0AAW1NKI2"/>
<dbReference type="InterPro" id="IPR036428">
    <property type="entry name" value="PCD_sf"/>
</dbReference>
<organism evidence="6 7">
    <name type="scientific">Symbiochloris irregularis</name>
    <dbReference type="NCBI Taxonomy" id="706552"/>
    <lineage>
        <taxon>Eukaryota</taxon>
        <taxon>Viridiplantae</taxon>
        <taxon>Chlorophyta</taxon>
        <taxon>core chlorophytes</taxon>
        <taxon>Trebouxiophyceae</taxon>
        <taxon>Trebouxiales</taxon>
        <taxon>Trebouxiaceae</taxon>
        <taxon>Symbiochloris</taxon>
    </lineage>
</organism>
<evidence type="ECO:0000313" key="6">
    <source>
        <dbReference type="EMBL" id="KAK9789585.1"/>
    </source>
</evidence>
<dbReference type="GO" id="GO:0008124">
    <property type="term" value="F:4-alpha-hydroxytetrahydrobiopterin dehydratase activity"/>
    <property type="evidence" value="ECO:0007669"/>
    <property type="project" value="UniProtKB-EC"/>
</dbReference>
<dbReference type="PANTHER" id="PTHR12599">
    <property type="entry name" value="PTERIN-4-ALPHA-CARBINOLAMINE DEHYDRATASE"/>
    <property type="match status" value="1"/>
</dbReference>
<dbReference type="Pfam" id="PF01329">
    <property type="entry name" value="Pterin_4a"/>
    <property type="match status" value="1"/>
</dbReference>
<protein>
    <recommendedName>
        <fullName evidence="3">4a-hydroxytetrahydrobiopterin dehydratase</fullName>
        <ecNumber evidence="3">4.2.1.96</ecNumber>
    </recommendedName>
    <alternativeName>
        <fullName evidence="5">4-alpha-hydroxy-tetrahydropterin dehydratase</fullName>
    </alternativeName>
</protein>
<evidence type="ECO:0000256" key="4">
    <source>
        <dbReference type="ARBA" id="ARBA00023239"/>
    </source>
</evidence>
<comment type="catalytic activity">
    <reaction evidence="1">
        <text>(4aS,6R)-4a-hydroxy-L-erythro-5,6,7,8-tetrahydrobiopterin = (6R)-L-erythro-6,7-dihydrobiopterin + H2O</text>
        <dbReference type="Rhea" id="RHEA:11920"/>
        <dbReference type="ChEBI" id="CHEBI:15377"/>
        <dbReference type="ChEBI" id="CHEBI:15642"/>
        <dbReference type="ChEBI" id="CHEBI:43120"/>
        <dbReference type="EC" id="4.2.1.96"/>
    </reaction>
</comment>
<evidence type="ECO:0000256" key="2">
    <source>
        <dbReference type="ARBA" id="ARBA00006472"/>
    </source>
</evidence>
<keyword evidence="7" id="KW-1185">Reference proteome</keyword>
<gene>
    <name evidence="6" type="ORF">WJX73_009522</name>
</gene>
<sequence>MSSSGGKAAELRKLSCAGACKGDVPKLGKDELEKNLEDLPAWEVSEDHTKISRKFVCKNFVAAIDFFNQVKDLAEAESHHPDLHLTGYRNVQVDLQTHSVGGVTLPDVVMAAKLDALPVTYSPKWLREHGSQQPGQAPA</sequence>
<dbReference type="GO" id="GO:0006729">
    <property type="term" value="P:tetrahydrobiopterin biosynthetic process"/>
    <property type="evidence" value="ECO:0007669"/>
    <property type="project" value="InterPro"/>
</dbReference>
<keyword evidence="4" id="KW-0456">Lyase</keyword>
<dbReference type="EMBL" id="JALJOQ010000205">
    <property type="protein sequence ID" value="KAK9789585.1"/>
    <property type="molecule type" value="Genomic_DNA"/>
</dbReference>
<dbReference type="Proteomes" id="UP001465755">
    <property type="component" value="Unassembled WGS sequence"/>
</dbReference>
<name>A0AAW1NKI2_9CHLO</name>
<dbReference type="SUPFAM" id="SSF55248">
    <property type="entry name" value="PCD-like"/>
    <property type="match status" value="1"/>
</dbReference>
<evidence type="ECO:0000313" key="7">
    <source>
        <dbReference type="Proteomes" id="UP001465755"/>
    </source>
</evidence>
<accession>A0AAW1NKI2</accession>
<comment type="caution">
    <text evidence="6">The sequence shown here is derived from an EMBL/GenBank/DDBJ whole genome shotgun (WGS) entry which is preliminary data.</text>
</comment>